<dbReference type="GO" id="GO:0009051">
    <property type="term" value="P:pentose-phosphate shunt, oxidative branch"/>
    <property type="evidence" value="ECO:0007669"/>
    <property type="project" value="TreeGrafter"/>
</dbReference>
<dbReference type="OrthoDB" id="60984at2759"/>
<evidence type="ECO:0000256" key="1">
    <source>
        <dbReference type="ARBA" id="ARBA00004937"/>
    </source>
</evidence>
<dbReference type="PANTHER" id="PTHR23429">
    <property type="entry name" value="GLUCOSE-6-PHOSPHATE 1-DEHYDROGENASE G6PD"/>
    <property type="match status" value="1"/>
</dbReference>
<organism evidence="10 11">
    <name type="scientific">Angomonas deanei</name>
    <dbReference type="NCBI Taxonomy" id="59799"/>
    <lineage>
        <taxon>Eukaryota</taxon>
        <taxon>Discoba</taxon>
        <taxon>Euglenozoa</taxon>
        <taxon>Kinetoplastea</taxon>
        <taxon>Metakinetoplastina</taxon>
        <taxon>Trypanosomatida</taxon>
        <taxon>Trypanosomatidae</taxon>
        <taxon>Strigomonadinae</taxon>
        <taxon>Angomonas</taxon>
    </lineage>
</organism>
<evidence type="ECO:0000256" key="6">
    <source>
        <dbReference type="ARBA" id="ARBA00023277"/>
    </source>
</evidence>
<feature type="domain" description="Glucose-6-phosphate dehydrogenase C-terminal" evidence="9">
    <location>
        <begin position="56"/>
        <end position="344"/>
    </location>
</feature>
<keyword evidence="6 7" id="KW-0119">Carbohydrate metabolism</keyword>
<keyword evidence="5 7" id="KW-0560">Oxidoreductase</keyword>
<proteinExistence type="inferred from homology"/>
<gene>
    <name evidence="10" type="ORF">ADEAN_000445700</name>
</gene>
<sequence length="356" mass="40088">MPTGDGWIRVIIEKPFGRDTETSAQLSSKLEPLFSEPQIFRIDHYLGKEMVQNILTVRFANRIFNSIWNAQNISNVQITFKETIGTEGRGGYFDSFGIIRDVIQNHLTQILALVGMGKPNSLDAESIRDAKVAVLRSIEPVTKENCVLGQYTASEDGKIPGYLDDPTVPKGSKCPTFAMIRLFINNDQWDGVPFILKAGKALEDKAVVIRIQFKDELRPYGEAAQRNELVIRAQPSEAMYIKITNKAPGITEDLRGTHQTELDLTYHSRYGVYIPDAYESLINECILGNSTNFVRKDELDAAWKIFTPLLHQIDQGHVTPIPYKAGSRGPKEADEMLISSGFKYQEGYKWSPQNKL</sequence>
<dbReference type="GO" id="GO:0050661">
    <property type="term" value="F:NADP binding"/>
    <property type="evidence" value="ECO:0007669"/>
    <property type="project" value="InterPro"/>
</dbReference>
<dbReference type="AlphaFoldDB" id="A0A7G2CBT4"/>
<reference evidence="10 11" key="1">
    <citation type="submission" date="2020-08" db="EMBL/GenBank/DDBJ databases">
        <authorList>
            <person name="Newling K."/>
            <person name="Davey J."/>
            <person name="Forrester S."/>
        </authorList>
    </citation>
    <scope>NUCLEOTIDE SEQUENCE [LARGE SCALE GENOMIC DNA]</scope>
    <source>
        <strain evidence="11">Crithidia deanei Carvalho (ATCC PRA-265)</strain>
    </source>
</reference>
<name>A0A7G2CBT4_9TRYP</name>
<dbReference type="InterPro" id="IPR022674">
    <property type="entry name" value="G6P_DH_NAD-bd"/>
</dbReference>
<keyword evidence="11" id="KW-1185">Reference proteome</keyword>
<evidence type="ECO:0000259" key="8">
    <source>
        <dbReference type="Pfam" id="PF00479"/>
    </source>
</evidence>
<evidence type="ECO:0000259" key="9">
    <source>
        <dbReference type="Pfam" id="PF02781"/>
    </source>
</evidence>
<comment type="pathway">
    <text evidence="1 7">Carbohydrate degradation; pentose phosphate pathway; D-ribulose 5-phosphate from D-glucose 6-phosphate (oxidative stage): step 1/3.</text>
</comment>
<evidence type="ECO:0000256" key="5">
    <source>
        <dbReference type="ARBA" id="ARBA00023002"/>
    </source>
</evidence>
<dbReference type="Pfam" id="PF00479">
    <property type="entry name" value="G6PD_N"/>
    <property type="match status" value="1"/>
</dbReference>
<evidence type="ECO:0000256" key="2">
    <source>
        <dbReference type="ARBA" id="ARBA00009975"/>
    </source>
</evidence>
<dbReference type="HAMAP" id="MF_00966">
    <property type="entry name" value="G6PD"/>
    <property type="match status" value="1"/>
</dbReference>
<dbReference type="Gene3D" id="3.40.50.720">
    <property type="entry name" value="NAD(P)-binding Rossmann-like Domain"/>
    <property type="match status" value="1"/>
</dbReference>
<evidence type="ECO:0000313" key="11">
    <source>
        <dbReference type="Proteomes" id="UP000515908"/>
    </source>
</evidence>
<dbReference type="SUPFAM" id="SSF51735">
    <property type="entry name" value="NAD(P)-binding Rossmann-fold domains"/>
    <property type="match status" value="1"/>
</dbReference>
<dbReference type="InterPro" id="IPR022675">
    <property type="entry name" value="G6P_DH_C"/>
</dbReference>
<evidence type="ECO:0000256" key="4">
    <source>
        <dbReference type="ARBA" id="ARBA00022857"/>
    </source>
</evidence>
<dbReference type="PROSITE" id="PS00069">
    <property type="entry name" value="G6P_DEHYDROGENASE"/>
    <property type="match status" value="1"/>
</dbReference>
<comment type="catalytic activity">
    <reaction evidence="7">
        <text>D-glucose 6-phosphate + NADP(+) = 6-phospho-D-glucono-1,5-lactone + NADPH + H(+)</text>
        <dbReference type="Rhea" id="RHEA:15841"/>
        <dbReference type="ChEBI" id="CHEBI:15378"/>
        <dbReference type="ChEBI" id="CHEBI:57783"/>
        <dbReference type="ChEBI" id="CHEBI:57955"/>
        <dbReference type="ChEBI" id="CHEBI:58349"/>
        <dbReference type="ChEBI" id="CHEBI:61548"/>
        <dbReference type="EC" id="1.1.1.49"/>
    </reaction>
</comment>
<dbReference type="Proteomes" id="UP000515908">
    <property type="component" value="Chromosome 07"/>
</dbReference>
<comment type="similarity">
    <text evidence="2 7">Belongs to the glucose-6-phosphate dehydrogenase family.</text>
</comment>
<protein>
    <recommendedName>
        <fullName evidence="7">Glucose-6-phosphate 1-dehydrogenase</fullName>
        <ecNumber evidence="7">1.1.1.49</ecNumber>
    </recommendedName>
</protein>
<dbReference type="PRINTS" id="PR00079">
    <property type="entry name" value="G6PDHDRGNASE"/>
</dbReference>
<keyword evidence="3 7" id="KW-0313">Glucose metabolism</keyword>
<dbReference type="VEuPathDB" id="TriTrypDB:ADEAN_000445700"/>
<dbReference type="PANTHER" id="PTHR23429:SF0">
    <property type="entry name" value="GLUCOSE-6-PHOSPHATE 1-DEHYDROGENASE"/>
    <property type="match status" value="1"/>
</dbReference>
<dbReference type="InterPro" id="IPR001282">
    <property type="entry name" value="G6P_DH"/>
</dbReference>
<dbReference type="GO" id="GO:0006006">
    <property type="term" value="P:glucose metabolic process"/>
    <property type="evidence" value="ECO:0007669"/>
    <property type="project" value="UniProtKB-KW"/>
</dbReference>
<accession>A0A7G2CBT4</accession>
<dbReference type="EC" id="1.1.1.49" evidence="7"/>
<dbReference type="InterPro" id="IPR019796">
    <property type="entry name" value="G6P_DH_AS"/>
</dbReference>
<keyword evidence="4 7" id="KW-0521">NADP</keyword>
<evidence type="ECO:0000256" key="3">
    <source>
        <dbReference type="ARBA" id="ARBA00022526"/>
    </source>
</evidence>
<feature type="domain" description="Glucose-6-phosphate dehydrogenase NAD-binding" evidence="8">
    <location>
        <begin position="5"/>
        <end position="53"/>
    </location>
</feature>
<dbReference type="InterPro" id="IPR036291">
    <property type="entry name" value="NAD(P)-bd_dom_sf"/>
</dbReference>
<comment type="function">
    <text evidence="7">Catalyzes the rate-limiting step of the oxidative pentose-phosphate pathway, which represents a route for the dissimilation of carbohydrates besides glycolysis.</text>
</comment>
<dbReference type="Pfam" id="PF02781">
    <property type="entry name" value="G6PD_C"/>
    <property type="match status" value="1"/>
</dbReference>
<dbReference type="UniPathway" id="UPA00115">
    <property type="reaction ID" value="UER00408"/>
</dbReference>
<dbReference type="GO" id="GO:0004345">
    <property type="term" value="F:glucose-6-phosphate dehydrogenase activity"/>
    <property type="evidence" value="ECO:0007669"/>
    <property type="project" value="UniProtKB-EC"/>
</dbReference>
<dbReference type="EMBL" id="LR877151">
    <property type="protein sequence ID" value="CAD2216979.1"/>
    <property type="molecule type" value="Genomic_DNA"/>
</dbReference>
<dbReference type="SUPFAM" id="SSF55347">
    <property type="entry name" value="Glyceraldehyde-3-phosphate dehydrogenase-like, C-terminal domain"/>
    <property type="match status" value="1"/>
</dbReference>
<dbReference type="Gene3D" id="3.30.360.10">
    <property type="entry name" value="Dihydrodipicolinate Reductase, domain 2"/>
    <property type="match status" value="1"/>
</dbReference>
<evidence type="ECO:0000256" key="7">
    <source>
        <dbReference type="RuleBase" id="RU362120"/>
    </source>
</evidence>
<evidence type="ECO:0000313" key="10">
    <source>
        <dbReference type="EMBL" id="CAD2216979.1"/>
    </source>
</evidence>
<dbReference type="NCBIfam" id="TIGR00871">
    <property type="entry name" value="zwf"/>
    <property type="match status" value="1"/>
</dbReference>